<dbReference type="PANTHER" id="PTHR11274">
    <property type="entry name" value="RAD25/XP-B DNA REPAIR HELICASE"/>
    <property type="match status" value="1"/>
</dbReference>
<keyword evidence="4" id="KW-0067">ATP-binding</keyword>
<dbReference type="GO" id="GO:0005524">
    <property type="term" value="F:ATP binding"/>
    <property type="evidence" value="ECO:0007669"/>
    <property type="project" value="UniProtKB-KW"/>
</dbReference>
<evidence type="ECO:0000256" key="3">
    <source>
        <dbReference type="ARBA" id="ARBA00022806"/>
    </source>
</evidence>
<dbReference type="GO" id="GO:0003677">
    <property type="term" value="F:DNA binding"/>
    <property type="evidence" value="ECO:0007669"/>
    <property type="project" value="InterPro"/>
</dbReference>
<keyword evidence="1" id="KW-0547">Nucleotide-binding</keyword>
<evidence type="ECO:0000256" key="1">
    <source>
        <dbReference type="ARBA" id="ARBA00022741"/>
    </source>
</evidence>
<evidence type="ECO:0000313" key="7">
    <source>
        <dbReference type="EMBL" id="SVB45644.1"/>
    </source>
</evidence>
<sequence length="568" mass="62851">RVNSTKQSLYRWQFEALISWLRCGRRGIVEAVTGSGKTNVALAAAADANRRGLFVLVVVPSRVLMNQWALCIAEALPDCQIGRLGDNFSDEVNGCDILVTTRHSASTRHPLPPTKAGGLIIADECHGFGGETLRQSLIHDYQERLGLTATLERSDQAVENTLLPYFGGVCYRYDFGQAIADGVCAQPRVAFTAVPLAEEERIEYDDIETSLVQARQVLRTIPDMPQGPFSAFLAAVSYLAEHDAGPNGKAAVTYLEAFSRRREIVATSRTKYEVLSRFAPLIKQAAGSLLFTQTVKAANHAINRLDPLLNIEIITGETSRGNRERILDDLRVGAIDAVAAPRVLDEGIDVPDANLGIVISASRTRRQMIQRMGRILRRKPLGSGARFVILFASDTLEDPRTDERDGFMEEIQDVAESSRIFGADDHKQLTNFLDFSGPKVLTPPKTIGPMSSLESIPTQSDFVERYAWHNFVTWRERTNDHAEVWDFELDDEATPPYVEFQTPELPELGVKRVPKAKAARLSTGEQPVVLVKRSDGFALQCTGCSAMSEPTPFRWKALDATVECSCLW</sequence>
<dbReference type="PROSITE" id="PS51192">
    <property type="entry name" value="HELICASE_ATP_BIND_1"/>
    <property type="match status" value="1"/>
</dbReference>
<name>A0A382E696_9ZZZZ</name>
<keyword evidence="3" id="KW-0347">Helicase</keyword>
<gene>
    <name evidence="7" type="ORF">METZ01_LOCUS198498</name>
</gene>
<dbReference type="AlphaFoldDB" id="A0A382E696"/>
<evidence type="ECO:0000256" key="2">
    <source>
        <dbReference type="ARBA" id="ARBA00022801"/>
    </source>
</evidence>
<evidence type="ECO:0000259" key="6">
    <source>
        <dbReference type="PROSITE" id="PS51194"/>
    </source>
</evidence>
<dbReference type="InterPro" id="IPR001650">
    <property type="entry name" value="Helicase_C-like"/>
</dbReference>
<dbReference type="InterPro" id="IPR014001">
    <property type="entry name" value="Helicase_ATP-bd"/>
</dbReference>
<dbReference type="SMART" id="SM00487">
    <property type="entry name" value="DEXDc"/>
    <property type="match status" value="1"/>
</dbReference>
<feature type="domain" description="Helicase ATP-binding" evidence="5">
    <location>
        <begin position="18"/>
        <end position="169"/>
    </location>
</feature>
<dbReference type="Pfam" id="PF04851">
    <property type="entry name" value="ResIII"/>
    <property type="match status" value="1"/>
</dbReference>
<protein>
    <submittedName>
        <fullName evidence="7">Uncharacterized protein</fullName>
    </submittedName>
</protein>
<dbReference type="PROSITE" id="PS51194">
    <property type="entry name" value="HELICASE_CTER"/>
    <property type="match status" value="1"/>
</dbReference>
<dbReference type="GO" id="GO:0016787">
    <property type="term" value="F:hydrolase activity"/>
    <property type="evidence" value="ECO:0007669"/>
    <property type="project" value="UniProtKB-KW"/>
</dbReference>
<reference evidence="7" key="1">
    <citation type="submission" date="2018-05" db="EMBL/GenBank/DDBJ databases">
        <authorList>
            <person name="Lanie J.A."/>
            <person name="Ng W.-L."/>
            <person name="Kazmierczak K.M."/>
            <person name="Andrzejewski T.M."/>
            <person name="Davidsen T.M."/>
            <person name="Wayne K.J."/>
            <person name="Tettelin H."/>
            <person name="Glass J.I."/>
            <person name="Rusch D."/>
            <person name="Podicherti R."/>
            <person name="Tsui H.-C.T."/>
            <person name="Winkler M.E."/>
        </authorList>
    </citation>
    <scope>NUCLEOTIDE SEQUENCE</scope>
</reference>
<keyword evidence="2" id="KW-0378">Hydrolase</keyword>
<dbReference type="InterPro" id="IPR050615">
    <property type="entry name" value="ATP-dep_DNA_Helicase"/>
</dbReference>
<dbReference type="GO" id="GO:0004386">
    <property type="term" value="F:helicase activity"/>
    <property type="evidence" value="ECO:0007669"/>
    <property type="project" value="UniProtKB-KW"/>
</dbReference>
<accession>A0A382E696</accession>
<feature type="non-terminal residue" evidence="7">
    <location>
        <position position="1"/>
    </location>
</feature>
<proteinExistence type="predicted"/>
<evidence type="ECO:0000256" key="4">
    <source>
        <dbReference type="ARBA" id="ARBA00022840"/>
    </source>
</evidence>
<dbReference type="InterPro" id="IPR006935">
    <property type="entry name" value="Helicase/UvrB_N"/>
</dbReference>
<dbReference type="EMBL" id="UINC01042680">
    <property type="protein sequence ID" value="SVB45644.1"/>
    <property type="molecule type" value="Genomic_DNA"/>
</dbReference>
<feature type="domain" description="Helicase C-terminal" evidence="6">
    <location>
        <begin position="274"/>
        <end position="433"/>
    </location>
</feature>
<dbReference type="Pfam" id="PF00271">
    <property type="entry name" value="Helicase_C"/>
    <property type="match status" value="1"/>
</dbReference>
<dbReference type="PANTHER" id="PTHR11274:SF0">
    <property type="entry name" value="GENERAL TRANSCRIPTION AND DNA REPAIR FACTOR IIH HELICASE SUBUNIT XPB"/>
    <property type="match status" value="1"/>
</dbReference>
<dbReference type="CDD" id="cd17926">
    <property type="entry name" value="DEXHc_RE"/>
    <property type="match status" value="1"/>
</dbReference>
<dbReference type="SMART" id="SM00490">
    <property type="entry name" value="HELICc"/>
    <property type="match status" value="1"/>
</dbReference>
<dbReference type="Gene3D" id="3.40.50.300">
    <property type="entry name" value="P-loop containing nucleotide triphosphate hydrolases"/>
    <property type="match status" value="2"/>
</dbReference>
<organism evidence="7">
    <name type="scientific">marine metagenome</name>
    <dbReference type="NCBI Taxonomy" id="408172"/>
    <lineage>
        <taxon>unclassified sequences</taxon>
        <taxon>metagenomes</taxon>
        <taxon>ecological metagenomes</taxon>
    </lineage>
</organism>
<evidence type="ECO:0000259" key="5">
    <source>
        <dbReference type="PROSITE" id="PS51192"/>
    </source>
</evidence>
<dbReference type="SUPFAM" id="SSF52540">
    <property type="entry name" value="P-loop containing nucleoside triphosphate hydrolases"/>
    <property type="match status" value="1"/>
</dbReference>
<dbReference type="InterPro" id="IPR027417">
    <property type="entry name" value="P-loop_NTPase"/>
</dbReference>